<keyword evidence="5" id="KW-0256">Endoplasmic reticulum</keyword>
<dbReference type="PANTHER" id="PTHR13202:SF0">
    <property type="entry name" value="SIGNAL PEPTIDASE COMPLEX SUBUNIT 1"/>
    <property type="match status" value="1"/>
</dbReference>
<evidence type="ECO:0000313" key="11">
    <source>
        <dbReference type="Proteomes" id="UP001219525"/>
    </source>
</evidence>
<name>A0AAD7E4C0_9AGAR</name>
<sequence length="89" mass="9972">MSSLLPGFPEGRIDFVGQQRVDRISRVWLISTTVISFIVGFALQSLQITFGIFSASTLLLALAVVPPWPLFNRHPTQWLPIRPSPPKKD</sequence>
<feature type="transmembrane region" description="Helical" evidence="9">
    <location>
        <begin position="52"/>
        <end position="71"/>
    </location>
</feature>
<dbReference type="GO" id="GO:0006465">
    <property type="term" value="P:signal peptide processing"/>
    <property type="evidence" value="ECO:0007669"/>
    <property type="project" value="InterPro"/>
</dbReference>
<protein>
    <recommendedName>
        <fullName evidence="3">Signal peptidase complex subunit 1</fullName>
    </recommendedName>
</protein>
<comment type="caution">
    <text evidence="10">The sequence shown here is derived from an EMBL/GenBank/DDBJ whole genome shotgun (WGS) entry which is preliminary data.</text>
</comment>
<dbReference type="InterPro" id="IPR009542">
    <property type="entry name" value="Spc1/SPCS1"/>
</dbReference>
<dbReference type="Pfam" id="PF06645">
    <property type="entry name" value="SPC12"/>
    <property type="match status" value="1"/>
</dbReference>
<comment type="similarity">
    <text evidence="2">Belongs to the SPCS1 family.</text>
</comment>
<evidence type="ECO:0000256" key="8">
    <source>
        <dbReference type="ARBA" id="ARBA00045204"/>
    </source>
</evidence>
<dbReference type="InterPro" id="IPR036259">
    <property type="entry name" value="MFS_trans_sf"/>
</dbReference>
<evidence type="ECO:0000256" key="4">
    <source>
        <dbReference type="ARBA" id="ARBA00022692"/>
    </source>
</evidence>
<keyword evidence="6 9" id="KW-1133">Transmembrane helix</keyword>
<evidence type="ECO:0000256" key="1">
    <source>
        <dbReference type="ARBA" id="ARBA00004477"/>
    </source>
</evidence>
<reference evidence="10" key="1">
    <citation type="submission" date="2023-03" db="EMBL/GenBank/DDBJ databases">
        <title>Massive genome expansion in bonnet fungi (Mycena s.s.) driven by repeated elements and novel gene families across ecological guilds.</title>
        <authorList>
            <consortium name="Lawrence Berkeley National Laboratory"/>
            <person name="Harder C.B."/>
            <person name="Miyauchi S."/>
            <person name="Viragh M."/>
            <person name="Kuo A."/>
            <person name="Thoen E."/>
            <person name="Andreopoulos B."/>
            <person name="Lu D."/>
            <person name="Skrede I."/>
            <person name="Drula E."/>
            <person name="Henrissat B."/>
            <person name="Morin E."/>
            <person name="Kohler A."/>
            <person name="Barry K."/>
            <person name="LaButti K."/>
            <person name="Morin E."/>
            <person name="Salamov A."/>
            <person name="Lipzen A."/>
            <person name="Mereny Z."/>
            <person name="Hegedus B."/>
            <person name="Baldrian P."/>
            <person name="Stursova M."/>
            <person name="Weitz H."/>
            <person name="Taylor A."/>
            <person name="Grigoriev I.V."/>
            <person name="Nagy L.G."/>
            <person name="Martin F."/>
            <person name="Kauserud H."/>
        </authorList>
    </citation>
    <scope>NUCLEOTIDE SEQUENCE</scope>
    <source>
        <strain evidence="10">9144</strain>
    </source>
</reference>
<dbReference type="GO" id="GO:0045047">
    <property type="term" value="P:protein targeting to ER"/>
    <property type="evidence" value="ECO:0007669"/>
    <property type="project" value="TreeGrafter"/>
</dbReference>
<organism evidence="10 11">
    <name type="scientific">Mycena pura</name>
    <dbReference type="NCBI Taxonomy" id="153505"/>
    <lineage>
        <taxon>Eukaryota</taxon>
        <taxon>Fungi</taxon>
        <taxon>Dikarya</taxon>
        <taxon>Basidiomycota</taxon>
        <taxon>Agaricomycotina</taxon>
        <taxon>Agaricomycetes</taxon>
        <taxon>Agaricomycetidae</taxon>
        <taxon>Agaricales</taxon>
        <taxon>Marasmiineae</taxon>
        <taxon>Mycenaceae</taxon>
        <taxon>Mycena</taxon>
    </lineage>
</organism>
<keyword evidence="11" id="KW-1185">Reference proteome</keyword>
<dbReference type="AlphaFoldDB" id="A0AAD7E4C0"/>
<evidence type="ECO:0000256" key="5">
    <source>
        <dbReference type="ARBA" id="ARBA00022824"/>
    </source>
</evidence>
<evidence type="ECO:0000256" key="7">
    <source>
        <dbReference type="ARBA" id="ARBA00023136"/>
    </source>
</evidence>
<dbReference type="Proteomes" id="UP001219525">
    <property type="component" value="Unassembled WGS sequence"/>
</dbReference>
<keyword evidence="7 9" id="KW-0472">Membrane</keyword>
<evidence type="ECO:0000256" key="6">
    <source>
        <dbReference type="ARBA" id="ARBA00022989"/>
    </source>
</evidence>
<proteinExistence type="inferred from homology"/>
<keyword evidence="4 9" id="KW-0812">Transmembrane</keyword>
<evidence type="ECO:0000256" key="2">
    <source>
        <dbReference type="ARBA" id="ARBA00005245"/>
    </source>
</evidence>
<evidence type="ECO:0000313" key="10">
    <source>
        <dbReference type="EMBL" id="KAJ7226981.1"/>
    </source>
</evidence>
<evidence type="ECO:0000256" key="9">
    <source>
        <dbReference type="SAM" id="Phobius"/>
    </source>
</evidence>
<accession>A0AAD7E4C0</accession>
<comment type="subcellular location">
    <subcellularLocation>
        <location evidence="1">Endoplasmic reticulum membrane</location>
        <topology evidence="1">Multi-pass membrane protein</topology>
    </subcellularLocation>
</comment>
<dbReference type="PANTHER" id="PTHR13202">
    <property type="entry name" value="MICROSOMAL SIGNAL PEPTIDASE 12 KDA SUBUNIT"/>
    <property type="match status" value="1"/>
</dbReference>
<dbReference type="GO" id="GO:0005787">
    <property type="term" value="C:signal peptidase complex"/>
    <property type="evidence" value="ECO:0007669"/>
    <property type="project" value="InterPro"/>
</dbReference>
<feature type="transmembrane region" description="Helical" evidence="9">
    <location>
        <begin position="27"/>
        <end position="46"/>
    </location>
</feature>
<comment type="function">
    <text evidence="8">Component of the signal peptidase complex (SPC) which catalyzes the cleavage of N-terminal signal sequences from nascent proteins as they are translocated into the lumen of the endoplasmic reticulum. Dispensable for SPC enzymatic activity.</text>
</comment>
<gene>
    <name evidence="10" type="ORF">GGX14DRAFT_627707</name>
</gene>
<dbReference type="EMBL" id="JARJCW010000003">
    <property type="protein sequence ID" value="KAJ7226981.1"/>
    <property type="molecule type" value="Genomic_DNA"/>
</dbReference>
<dbReference type="SUPFAM" id="SSF103473">
    <property type="entry name" value="MFS general substrate transporter"/>
    <property type="match status" value="1"/>
</dbReference>
<evidence type="ECO:0000256" key="3">
    <source>
        <dbReference type="ARBA" id="ARBA00017059"/>
    </source>
</evidence>